<evidence type="ECO:0000313" key="5">
    <source>
        <dbReference type="Proteomes" id="UP000023152"/>
    </source>
</evidence>
<gene>
    <name evidence="4" type="ORF">RFI_26837</name>
</gene>
<feature type="non-terminal residue" evidence="4">
    <location>
        <position position="1"/>
    </location>
</feature>
<dbReference type="InterPro" id="IPR015943">
    <property type="entry name" value="WD40/YVTN_repeat-like_dom_sf"/>
</dbReference>
<dbReference type="SUPFAM" id="SSF50978">
    <property type="entry name" value="WD40 repeat-like"/>
    <property type="match status" value="1"/>
</dbReference>
<keyword evidence="1 3" id="KW-0853">WD repeat</keyword>
<dbReference type="EMBL" id="ASPP01023405">
    <property type="protein sequence ID" value="ETO10541.1"/>
    <property type="molecule type" value="Genomic_DNA"/>
</dbReference>
<dbReference type="Proteomes" id="UP000023152">
    <property type="component" value="Unassembled WGS sequence"/>
</dbReference>
<dbReference type="AlphaFoldDB" id="X6MA50"/>
<evidence type="ECO:0000256" key="2">
    <source>
        <dbReference type="ARBA" id="ARBA00022737"/>
    </source>
</evidence>
<protein>
    <submittedName>
        <fullName evidence="4">Uncharacterized protein</fullName>
    </submittedName>
</protein>
<evidence type="ECO:0000313" key="4">
    <source>
        <dbReference type="EMBL" id="ETO10541.1"/>
    </source>
</evidence>
<comment type="caution">
    <text evidence="4">The sequence shown here is derived from an EMBL/GenBank/DDBJ whole genome shotgun (WGS) entry which is preliminary data.</text>
</comment>
<keyword evidence="5" id="KW-1185">Reference proteome</keyword>
<dbReference type="Gene3D" id="2.130.10.10">
    <property type="entry name" value="YVTN repeat-like/Quinoprotein amine dehydrogenase"/>
    <property type="match status" value="1"/>
</dbReference>
<keyword evidence="2" id="KW-0677">Repeat</keyword>
<evidence type="ECO:0000256" key="3">
    <source>
        <dbReference type="PROSITE-ProRule" id="PRU00221"/>
    </source>
</evidence>
<dbReference type="PROSITE" id="PS50082">
    <property type="entry name" value="WD_REPEATS_2"/>
    <property type="match status" value="1"/>
</dbReference>
<sequence>NSGGNSNVICSGSIDNTIRFWDIRSNKEELYMIKGDNDEDDGIYCLKFVSLKKKVNNDKQTLKNDCGVHLCYEEQFICEFMNKLLDVSNGLKKQLFANVFFCISIQLERE</sequence>
<dbReference type="InterPro" id="IPR001680">
    <property type="entry name" value="WD40_rpt"/>
</dbReference>
<dbReference type="PROSITE" id="PS00678">
    <property type="entry name" value="WD_REPEATS_1"/>
    <property type="match status" value="1"/>
</dbReference>
<reference evidence="4 5" key="1">
    <citation type="journal article" date="2013" name="Curr. Biol.">
        <title>The Genome of the Foraminiferan Reticulomyxa filosa.</title>
        <authorList>
            <person name="Glockner G."/>
            <person name="Hulsmann N."/>
            <person name="Schleicher M."/>
            <person name="Noegel A.A."/>
            <person name="Eichinger L."/>
            <person name="Gallinger C."/>
            <person name="Pawlowski J."/>
            <person name="Sierra R."/>
            <person name="Euteneuer U."/>
            <person name="Pillet L."/>
            <person name="Moustafa A."/>
            <person name="Platzer M."/>
            <person name="Groth M."/>
            <person name="Szafranski K."/>
            <person name="Schliwa M."/>
        </authorList>
    </citation>
    <scope>NUCLEOTIDE SEQUENCE [LARGE SCALE GENOMIC DNA]</scope>
</reference>
<accession>X6MA50</accession>
<evidence type="ECO:0000256" key="1">
    <source>
        <dbReference type="ARBA" id="ARBA00022574"/>
    </source>
</evidence>
<dbReference type="InterPro" id="IPR036322">
    <property type="entry name" value="WD40_repeat_dom_sf"/>
</dbReference>
<dbReference type="InterPro" id="IPR019775">
    <property type="entry name" value="WD40_repeat_CS"/>
</dbReference>
<name>X6MA50_RETFI</name>
<feature type="repeat" description="WD" evidence="3">
    <location>
        <begin position="1"/>
        <end position="31"/>
    </location>
</feature>
<organism evidence="4 5">
    <name type="scientific">Reticulomyxa filosa</name>
    <dbReference type="NCBI Taxonomy" id="46433"/>
    <lineage>
        <taxon>Eukaryota</taxon>
        <taxon>Sar</taxon>
        <taxon>Rhizaria</taxon>
        <taxon>Retaria</taxon>
        <taxon>Foraminifera</taxon>
        <taxon>Monothalamids</taxon>
        <taxon>Reticulomyxidae</taxon>
        <taxon>Reticulomyxa</taxon>
    </lineage>
</organism>
<proteinExistence type="predicted"/>